<feature type="compositionally biased region" description="Basic and acidic residues" evidence="1">
    <location>
        <begin position="348"/>
        <end position="361"/>
    </location>
</feature>
<feature type="compositionally biased region" description="Basic and acidic residues" evidence="1">
    <location>
        <begin position="327"/>
        <end position="338"/>
    </location>
</feature>
<feature type="compositionally biased region" description="Polar residues" evidence="1">
    <location>
        <begin position="177"/>
        <end position="191"/>
    </location>
</feature>
<feature type="region of interest" description="Disordered" evidence="1">
    <location>
        <begin position="642"/>
        <end position="674"/>
    </location>
</feature>
<dbReference type="SMART" id="SM00717">
    <property type="entry name" value="SANT"/>
    <property type="match status" value="2"/>
</dbReference>
<evidence type="ECO:0000256" key="1">
    <source>
        <dbReference type="SAM" id="MobiDB-lite"/>
    </source>
</evidence>
<dbReference type="STRING" id="1206466.K0KBF1"/>
<dbReference type="InParanoid" id="K0KBF1"/>
<dbReference type="PANTHER" id="PTHR13992:SF39">
    <property type="entry name" value="SMRTER, ISOFORM G"/>
    <property type="match status" value="1"/>
</dbReference>
<dbReference type="PROSITE" id="PS51293">
    <property type="entry name" value="SANT"/>
    <property type="match status" value="1"/>
</dbReference>
<feature type="compositionally biased region" description="Low complexity" evidence="1">
    <location>
        <begin position="1239"/>
        <end position="1266"/>
    </location>
</feature>
<sequence>MSADWNPRSKYNGRWGSSGFYGDRDDKNPTNSQTGHSRYRQPSSGDSQRKSNDSSSSLSNRPGLDDQLSSKSNRPYENFGDSYRPYTTNNNQRNSYSATNPYSYNPKKSIGNGGSTYTASPQDNNSGSSYYNYRNSGRSRSSGNGSSSGLNSSSNYYNNKKSNITNHRSFYDRKNSSQRWIRSADGSSNSNQHDDGGIKSYRTNPMETSDHYYPQRDRRSSLISSNSSSSFTPNNNFNNSRKSDKFNNDHTFINERSISPLNSDPYSEPSVSKPSASIPPSTQGYVRKSRPSLIPSNFKDDGKNDEDEDDYELEQALRESSTQTKSDVGDDHDHHENNHNNNQNNESKQNDIKDHQQELISEKLPLTLEHKEELDEHSSKSESITRQSSEESHYDIEPIPSDETPQKDDEDPKEKEQEQSKSTIISKNHDLEKDKVNVNNDESQLPSKQPDLEQSKQETTDDNKEDEEFDNYDPETGFSRDITPQISSQTKTATQEITHVSKIEEKETSISSAPLKTIKDEKPKVIIPRETINGCIFPMQKAELRAWELKNHSKKDILDANPYLLKKPIKDLKDYPFYERNLLAHKQGFKIKIIEKLSVLKGFTFDHKISLWNEYNNRNDEWQERLHDMDQQMKSLYPHLRGESEDHQEQSNNDIEQTTTSSSSKRKRGGRYHGDTVRSEAEFLEILKNLEKEKESDPIFKAETLAAKIPDMILNPIEKNKKNLNVNNLVLDKESWAKRIFSDPIDTFTKKEHELFCEAFLSNPKKFGRISASMGGLRSSQECVLHYYKTKKSLTDYKQLLASKKKKKGKNKGRNRSNKSKDVSSNNTPNPNTPSVETPNESGDEKELQLENFIPKEATIGEDIYTDTGRRRRAAAPVFDSSKPKEAEQQAQQQQSQSQQHPQQNVQQVQKSQSPPTNEEKENERKRSLEVSNGNGEINEDGSSSTKLPIAPQKKKARVGRTRKKEEAKIVTPINENPLAAEFANTSVSVPITSYWSVKDINYFGSLIGEYGTNWPFVASKLRSKTTTMCRNYFAKHADANGWRSIAEEADEKNKSYRAHLERQQAQDKAQQQQQQQQQVQPPVFHQPAPGQPHPQPQHLYPQVIQQFQTQQELKKPPLGVFNSHGDLPSNIQASKPQSNGMLPSVHNLTANSIPTFGNPQPQSIPSLLPKKEPGISTNRSNPFSITSLLNPSEDRRTSPPPPPLIHQQHLPKPGSFTVPKIEESISLPNPQHQPSRIVSNGTTSSGSSVLSMLNSDDGSQQQQQQPKPFNPLTTLLAAADGQRNDQHAINGGFTNGQNTYPVGTPTSTSSIPLVQSAPHSHRGLDIFNPAPEPLKSQGSQGSQGSQFQPSSQSSSSSYKLPSNFNNILSGDSSN</sequence>
<dbReference type="PANTHER" id="PTHR13992">
    <property type="entry name" value="NUCLEAR RECEPTOR CO-REPRESSOR RELATED NCOR"/>
    <property type="match status" value="1"/>
</dbReference>
<dbReference type="GO" id="GO:0006357">
    <property type="term" value="P:regulation of transcription by RNA polymerase II"/>
    <property type="evidence" value="ECO:0007669"/>
    <property type="project" value="TreeGrafter"/>
</dbReference>
<keyword evidence="4" id="KW-1185">Reference proteome</keyword>
<feature type="region of interest" description="Disordered" evidence="1">
    <location>
        <begin position="1286"/>
        <end position="1375"/>
    </location>
</feature>
<dbReference type="GO" id="GO:0034967">
    <property type="term" value="C:Set3 complex"/>
    <property type="evidence" value="ECO:0007669"/>
    <property type="project" value="TreeGrafter"/>
</dbReference>
<protein>
    <submittedName>
        <fullName evidence="3">DNA-binding protein SNT1</fullName>
    </submittedName>
</protein>
<dbReference type="Proteomes" id="UP000009328">
    <property type="component" value="Unassembled WGS sequence"/>
</dbReference>
<organism evidence="3 4">
    <name type="scientific">Wickerhamomyces ciferrii (strain ATCC 14091 / BCRC 22168 / CBS 111 / JCM 3599 / NBRC 0793 / NRRL Y-1031 F-60-10)</name>
    <name type="common">Yeast</name>
    <name type="synonym">Pichia ciferrii</name>
    <dbReference type="NCBI Taxonomy" id="1206466"/>
    <lineage>
        <taxon>Eukaryota</taxon>
        <taxon>Fungi</taxon>
        <taxon>Dikarya</taxon>
        <taxon>Ascomycota</taxon>
        <taxon>Saccharomycotina</taxon>
        <taxon>Saccharomycetes</taxon>
        <taxon>Phaffomycetales</taxon>
        <taxon>Wickerhamomycetaceae</taxon>
        <taxon>Wickerhamomyces</taxon>
    </lineage>
</organism>
<keyword evidence="3" id="KW-0238">DNA-binding</keyword>
<comment type="caution">
    <text evidence="3">The sequence shown here is derived from an EMBL/GenBank/DDBJ whole genome shotgun (WGS) entry which is preliminary data.</text>
</comment>
<feature type="compositionally biased region" description="Polar residues" evidence="1">
    <location>
        <begin position="1176"/>
        <end position="1191"/>
    </location>
</feature>
<accession>K0KBF1</accession>
<feature type="compositionally biased region" description="Basic and acidic residues" evidence="1">
    <location>
        <begin position="1052"/>
        <end position="1066"/>
    </location>
</feature>
<name>K0KBF1_WICCF</name>
<dbReference type="HOGENOM" id="CLU_256004_0_0_1"/>
<dbReference type="InterPro" id="IPR051571">
    <property type="entry name" value="N-CoR_corepressor"/>
</dbReference>
<evidence type="ECO:0000313" key="3">
    <source>
        <dbReference type="EMBL" id="CCH42345.1"/>
    </source>
</evidence>
<feature type="compositionally biased region" description="Basic and acidic residues" evidence="1">
    <location>
        <begin position="918"/>
        <end position="929"/>
    </location>
</feature>
<feature type="compositionally biased region" description="Basic and acidic residues" evidence="1">
    <location>
        <begin position="404"/>
        <end position="419"/>
    </location>
</feature>
<feature type="compositionally biased region" description="Low complexity" evidence="1">
    <location>
        <begin position="53"/>
        <end position="62"/>
    </location>
</feature>
<dbReference type="EMBL" id="CAIF01000040">
    <property type="protein sequence ID" value="CCH42345.1"/>
    <property type="molecule type" value="Genomic_DNA"/>
</dbReference>
<dbReference type="InterPro" id="IPR009057">
    <property type="entry name" value="Homeodomain-like_sf"/>
</dbReference>
<reference evidence="3 4" key="1">
    <citation type="journal article" date="2012" name="Eukaryot. Cell">
        <title>Draft genome sequence of Wickerhamomyces ciferrii NRRL Y-1031 F-60-10.</title>
        <authorList>
            <person name="Schneider J."/>
            <person name="Andrea H."/>
            <person name="Blom J."/>
            <person name="Jaenicke S."/>
            <person name="Ruckert C."/>
            <person name="Schorsch C."/>
            <person name="Szczepanowski R."/>
            <person name="Farwick M."/>
            <person name="Goesmann A."/>
            <person name="Puhler A."/>
            <person name="Schaffer S."/>
            <person name="Tauch A."/>
            <person name="Kohler T."/>
            <person name="Brinkrolf K."/>
        </authorList>
    </citation>
    <scope>NUCLEOTIDE SEQUENCE [LARGE SCALE GENOMIC DNA]</scope>
    <source>
        <strain evidence="4">ATCC 14091 / BCRC 22168 / CBS 111 / JCM 3599 / NBRC 0793 / NRRL Y-1031 F-60-10</strain>
    </source>
</reference>
<dbReference type="FunCoup" id="K0KBF1">
    <property type="interactions" value="149"/>
</dbReference>
<feature type="region of interest" description="Disordered" evidence="1">
    <location>
        <begin position="1117"/>
        <end position="1268"/>
    </location>
</feature>
<feature type="compositionally biased region" description="Polar residues" evidence="1">
    <location>
        <begin position="250"/>
        <end position="284"/>
    </location>
</feature>
<dbReference type="InterPro" id="IPR001005">
    <property type="entry name" value="SANT/Myb"/>
</dbReference>
<feature type="compositionally biased region" description="Low complexity" evidence="1">
    <location>
        <begin position="221"/>
        <end position="240"/>
    </location>
</feature>
<feature type="compositionally biased region" description="Polar residues" evidence="1">
    <location>
        <begin position="1227"/>
        <end position="1238"/>
    </location>
</feature>
<feature type="compositionally biased region" description="Basic and acidic residues" evidence="1">
    <location>
        <begin position="208"/>
        <end position="220"/>
    </location>
</feature>
<feature type="region of interest" description="Disordered" evidence="1">
    <location>
        <begin position="803"/>
        <end position="966"/>
    </location>
</feature>
<feature type="compositionally biased region" description="Polar residues" evidence="1">
    <location>
        <begin position="1130"/>
        <end position="1166"/>
    </location>
</feature>
<feature type="compositionally biased region" description="Low complexity" evidence="1">
    <location>
        <begin position="1337"/>
        <end position="1358"/>
    </location>
</feature>
<feature type="compositionally biased region" description="Low complexity" evidence="1">
    <location>
        <begin position="124"/>
        <end position="163"/>
    </location>
</feature>
<feature type="compositionally biased region" description="Polar residues" evidence="1">
    <location>
        <begin position="85"/>
        <end position="103"/>
    </location>
</feature>
<feature type="compositionally biased region" description="Polar residues" evidence="1">
    <location>
        <begin position="437"/>
        <end position="447"/>
    </location>
</feature>
<feature type="compositionally biased region" description="Basic and acidic residues" evidence="1">
    <location>
        <begin position="450"/>
        <end position="462"/>
    </location>
</feature>
<dbReference type="SUPFAM" id="SSF46689">
    <property type="entry name" value="Homeodomain-like"/>
    <property type="match status" value="2"/>
</dbReference>
<feature type="region of interest" description="Disordered" evidence="1">
    <location>
        <begin position="1051"/>
        <end position="1098"/>
    </location>
</feature>
<feature type="compositionally biased region" description="Acidic residues" evidence="1">
    <location>
        <begin position="303"/>
        <end position="313"/>
    </location>
</feature>
<feature type="compositionally biased region" description="Basic residues" evidence="1">
    <location>
        <begin position="953"/>
        <end position="963"/>
    </location>
</feature>
<feature type="compositionally biased region" description="Low complexity" evidence="1">
    <location>
        <begin position="1067"/>
        <end position="1089"/>
    </location>
</feature>
<dbReference type="CDD" id="cd00167">
    <property type="entry name" value="SANT"/>
    <property type="match status" value="2"/>
</dbReference>
<feature type="compositionally biased region" description="Polar residues" evidence="1">
    <location>
        <begin position="930"/>
        <end position="947"/>
    </location>
</feature>
<evidence type="ECO:0000313" key="4">
    <source>
        <dbReference type="Proteomes" id="UP000009328"/>
    </source>
</evidence>
<dbReference type="GO" id="GO:0003677">
    <property type="term" value="F:DNA binding"/>
    <property type="evidence" value="ECO:0007669"/>
    <property type="project" value="UniProtKB-KW"/>
</dbReference>
<evidence type="ECO:0000259" key="2">
    <source>
        <dbReference type="PROSITE" id="PS51293"/>
    </source>
</evidence>
<feature type="region of interest" description="Disordered" evidence="1">
    <location>
        <begin position="1"/>
        <end position="498"/>
    </location>
</feature>
<feature type="compositionally biased region" description="Acidic residues" evidence="1">
    <location>
        <begin position="463"/>
        <end position="473"/>
    </location>
</feature>
<feature type="compositionally biased region" description="Polar residues" evidence="1">
    <location>
        <begin position="1296"/>
        <end position="1314"/>
    </location>
</feature>
<dbReference type="Pfam" id="PF00249">
    <property type="entry name" value="Myb_DNA-binding"/>
    <property type="match status" value="1"/>
</dbReference>
<feature type="compositionally biased region" description="Basic and acidic residues" evidence="1">
    <location>
        <begin position="368"/>
        <end position="380"/>
    </location>
</feature>
<gene>
    <name evidence="3" type="ORF">BN7_1889</name>
</gene>
<feature type="compositionally biased region" description="Polar residues" evidence="1">
    <location>
        <begin position="482"/>
        <end position="498"/>
    </location>
</feature>
<dbReference type="Gene3D" id="1.20.58.1880">
    <property type="match status" value="1"/>
</dbReference>
<dbReference type="Gene3D" id="1.10.10.60">
    <property type="entry name" value="Homeodomain-like"/>
    <property type="match status" value="1"/>
</dbReference>
<feature type="compositionally biased region" description="Polar residues" evidence="1">
    <location>
        <begin position="29"/>
        <end position="42"/>
    </location>
</feature>
<dbReference type="eggNOG" id="KOG1878">
    <property type="taxonomic scope" value="Eukaryota"/>
</dbReference>
<feature type="compositionally biased region" description="Low complexity" evidence="1">
    <location>
        <begin position="823"/>
        <end position="841"/>
    </location>
</feature>
<feature type="compositionally biased region" description="Low complexity" evidence="1">
    <location>
        <begin position="889"/>
        <end position="914"/>
    </location>
</feature>
<feature type="compositionally biased region" description="Basic residues" evidence="1">
    <location>
        <begin position="803"/>
        <end position="818"/>
    </location>
</feature>
<feature type="compositionally biased region" description="Polar residues" evidence="1">
    <location>
        <begin position="1359"/>
        <end position="1375"/>
    </location>
</feature>
<feature type="domain" description="SANT" evidence="2">
    <location>
        <begin position="743"/>
        <end position="795"/>
    </location>
</feature>
<proteinExistence type="predicted"/>
<dbReference type="InterPro" id="IPR017884">
    <property type="entry name" value="SANT_dom"/>
</dbReference>
<feature type="compositionally biased region" description="Basic and acidic residues" evidence="1">
    <location>
        <begin position="427"/>
        <end position="436"/>
    </location>
</feature>